<dbReference type="EMBL" id="CM023481">
    <property type="protein sequence ID" value="KAH6948961.1"/>
    <property type="molecule type" value="Genomic_DNA"/>
</dbReference>
<evidence type="ECO:0000313" key="2">
    <source>
        <dbReference type="Proteomes" id="UP000821845"/>
    </source>
</evidence>
<organism evidence="1 2">
    <name type="scientific">Hyalomma asiaticum</name>
    <name type="common">Tick</name>
    <dbReference type="NCBI Taxonomy" id="266040"/>
    <lineage>
        <taxon>Eukaryota</taxon>
        <taxon>Metazoa</taxon>
        <taxon>Ecdysozoa</taxon>
        <taxon>Arthropoda</taxon>
        <taxon>Chelicerata</taxon>
        <taxon>Arachnida</taxon>
        <taxon>Acari</taxon>
        <taxon>Parasitiformes</taxon>
        <taxon>Ixodida</taxon>
        <taxon>Ixodoidea</taxon>
        <taxon>Ixodidae</taxon>
        <taxon>Hyalomminae</taxon>
        <taxon>Hyalomma</taxon>
    </lineage>
</organism>
<comment type="caution">
    <text evidence="1">The sequence shown here is derived from an EMBL/GenBank/DDBJ whole genome shotgun (WGS) entry which is preliminary data.</text>
</comment>
<sequence length="106" mass="11715">MPPRRVLVAVSDGARSKAKPPGQPQRRATRRPIVRGVAASRAPQEMRPRDRRRRPSLGRPESAKAASFFENRSPARVGPPLPTDSLTSHRASARDLPYVVFAAIDR</sequence>
<dbReference type="Proteomes" id="UP000821845">
    <property type="component" value="Chromosome 1"/>
</dbReference>
<gene>
    <name evidence="1" type="ORF">HPB50_027227</name>
</gene>
<protein>
    <submittedName>
        <fullName evidence="1">Uncharacterized protein</fullName>
    </submittedName>
</protein>
<reference evidence="1" key="1">
    <citation type="submission" date="2020-05" db="EMBL/GenBank/DDBJ databases">
        <title>Large-scale comparative analyses of tick genomes elucidate their genetic diversity and vector capacities.</title>
        <authorList>
            <person name="Jia N."/>
            <person name="Wang J."/>
            <person name="Shi W."/>
            <person name="Du L."/>
            <person name="Sun Y."/>
            <person name="Zhan W."/>
            <person name="Jiang J."/>
            <person name="Wang Q."/>
            <person name="Zhang B."/>
            <person name="Ji P."/>
            <person name="Sakyi L.B."/>
            <person name="Cui X."/>
            <person name="Yuan T."/>
            <person name="Jiang B."/>
            <person name="Yang W."/>
            <person name="Lam T.T.-Y."/>
            <person name="Chang Q."/>
            <person name="Ding S."/>
            <person name="Wang X."/>
            <person name="Zhu J."/>
            <person name="Ruan X."/>
            <person name="Zhao L."/>
            <person name="Wei J."/>
            <person name="Que T."/>
            <person name="Du C."/>
            <person name="Cheng J."/>
            <person name="Dai P."/>
            <person name="Han X."/>
            <person name="Huang E."/>
            <person name="Gao Y."/>
            <person name="Liu J."/>
            <person name="Shao H."/>
            <person name="Ye R."/>
            <person name="Li L."/>
            <person name="Wei W."/>
            <person name="Wang X."/>
            <person name="Wang C."/>
            <person name="Yang T."/>
            <person name="Huo Q."/>
            <person name="Li W."/>
            <person name="Guo W."/>
            <person name="Chen H."/>
            <person name="Zhou L."/>
            <person name="Ni X."/>
            <person name="Tian J."/>
            <person name="Zhou Y."/>
            <person name="Sheng Y."/>
            <person name="Liu T."/>
            <person name="Pan Y."/>
            <person name="Xia L."/>
            <person name="Li J."/>
            <person name="Zhao F."/>
            <person name="Cao W."/>
        </authorList>
    </citation>
    <scope>NUCLEOTIDE SEQUENCE</scope>
    <source>
        <strain evidence="1">Hyas-2018</strain>
    </source>
</reference>
<keyword evidence="2" id="KW-1185">Reference proteome</keyword>
<proteinExistence type="predicted"/>
<evidence type="ECO:0000313" key="1">
    <source>
        <dbReference type="EMBL" id="KAH6948961.1"/>
    </source>
</evidence>
<accession>A0ACB7TP51</accession>
<name>A0ACB7TP51_HYAAI</name>